<dbReference type="RefSeq" id="WP_063244800.1">
    <property type="nucleotide sequence ID" value="NZ_LUKF01000019.1"/>
</dbReference>
<dbReference type="AlphaFoldDB" id="A0A150WC36"/>
<proteinExistence type="predicted"/>
<protein>
    <submittedName>
        <fullName evidence="1">Uncharacterized protein</fullName>
    </submittedName>
</protein>
<dbReference type="OrthoDB" id="186633at2"/>
<dbReference type="EMBL" id="LUKF01000019">
    <property type="protein sequence ID" value="KYG60516.1"/>
    <property type="molecule type" value="Genomic_DNA"/>
</dbReference>
<dbReference type="Proteomes" id="UP000075391">
    <property type="component" value="Unassembled WGS sequence"/>
</dbReference>
<evidence type="ECO:0000313" key="2">
    <source>
        <dbReference type="Proteomes" id="UP000075391"/>
    </source>
</evidence>
<accession>A0A150WC36</accession>
<sequence>MKSVIFGIFSFLLFTSVASARGTYLYESRFDVMGRNYVGRLDGKATDNLNALAPAKRGICVQRYQDILDDGLIDIRIALGYFDWTTGSNVYAEGRSFGLSPSLDLGAFAALRKLLTTPCYGRARFCGFKQDPNNMYRFNREVTVHGNKYPARVEVHFSSATEFLDTNLGRMSREQQERTNFMDAYFARALQNADAVFYFGHARNGGGPDFSPPVFVRGRNKINYDGYYEVQRPGLKKLLNALSGSKKTPILGLMACNSRDHFLKKVRATAPNTGVITSLDVLNVDEVYTATIGGIDAILRGQCQQTFYQSLRLTPNNQRYITMDGMFE</sequence>
<name>A0A150WC36_BDEBC</name>
<organism evidence="1 2">
    <name type="scientific">Bdellovibrio bacteriovorus</name>
    <dbReference type="NCBI Taxonomy" id="959"/>
    <lineage>
        <taxon>Bacteria</taxon>
        <taxon>Pseudomonadati</taxon>
        <taxon>Bdellovibrionota</taxon>
        <taxon>Bdellovibrionia</taxon>
        <taxon>Bdellovibrionales</taxon>
        <taxon>Pseudobdellovibrionaceae</taxon>
        <taxon>Bdellovibrio</taxon>
    </lineage>
</organism>
<evidence type="ECO:0000313" key="1">
    <source>
        <dbReference type="EMBL" id="KYG60516.1"/>
    </source>
</evidence>
<reference evidence="1 2" key="1">
    <citation type="submission" date="2016-03" db="EMBL/GenBank/DDBJ databases">
        <authorList>
            <person name="Ploux O."/>
        </authorList>
    </citation>
    <scope>NUCLEOTIDE SEQUENCE [LARGE SCALE GENOMIC DNA]</scope>
    <source>
        <strain evidence="1 2">BER2</strain>
    </source>
</reference>
<gene>
    <name evidence="1" type="ORF">AZI85_10880</name>
</gene>
<comment type="caution">
    <text evidence="1">The sequence shown here is derived from an EMBL/GenBank/DDBJ whole genome shotgun (WGS) entry which is preliminary data.</text>
</comment>